<keyword evidence="6" id="KW-1185">Reference proteome</keyword>
<reference evidence="5 6" key="1">
    <citation type="submission" date="2019-11" db="EMBL/GenBank/DDBJ databases">
        <title>Nocardia sp. nov. CT2-14 isolated from soil.</title>
        <authorList>
            <person name="Kanchanasin P."/>
            <person name="Tanasupawat S."/>
            <person name="Yuki M."/>
            <person name="Kudo T."/>
        </authorList>
    </citation>
    <scope>NUCLEOTIDE SEQUENCE [LARGE SCALE GENOMIC DNA]</scope>
    <source>
        <strain evidence="5 6">CT2-14</strain>
    </source>
</reference>
<evidence type="ECO:0000256" key="1">
    <source>
        <dbReference type="ARBA" id="ARBA00004496"/>
    </source>
</evidence>
<evidence type="ECO:0000256" key="2">
    <source>
        <dbReference type="ARBA" id="ARBA00006411"/>
    </source>
</evidence>
<evidence type="ECO:0000256" key="3">
    <source>
        <dbReference type="ARBA" id="ARBA00022490"/>
    </source>
</evidence>
<comment type="similarity">
    <text evidence="2">Belongs to the EspG family.</text>
</comment>
<evidence type="ECO:0000256" key="4">
    <source>
        <dbReference type="ARBA" id="ARBA00023186"/>
    </source>
</evidence>
<proteinExistence type="inferred from homology"/>
<dbReference type="Pfam" id="PF14011">
    <property type="entry name" value="ESX-1_EspG"/>
    <property type="match status" value="1"/>
</dbReference>
<dbReference type="Proteomes" id="UP000432464">
    <property type="component" value="Unassembled WGS sequence"/>
</dbReference>
<keyword evidence="3" id="KW-0963">Cytoplasm</keyword>
<organism evidence="5 6">
    <name type="scientific">Nocardia aurantiaca</name>
    <dbReference type="NCBI Taxonomy" id="2675850"/>
    <lineage>
        <taxon>Bacteria</taxon>
        <taxon>Bacillati</taxon>
        <taxon>Actinomycetota</taxon>
        <taxon>Actinomycetes</taxon>
        <taxon>Mycobacteriales</taxon>
        <taxon>Nocardiaceae</taxon>
        <taxon>Nocardia</taxon>
    </lineage>
</organism>
<comment type="caution">
    <text evidence="5">The sequence shown here is derived from an EMBL/GenBank/DDBJ whole genome shotgun (WGS) entry which is preliminary data.</text>
</comment>
<sequence length="264" mass="29642">MNRQWQFGDLEFLVLSDRLGYDYLPKPFTFMSRTPLHDDYVREKREMVQQVSSRLHADGSLNQVLESLVQPDIRIVVEGWDGRDPKRADKRIRMMAARRGGRGVLVTQLPGETYMHSGGFTLTECDPIMLADGIVAELPMAEPGGDAEIPLTPPDEKRDDVDYGYGHSRIGAPAEDDLDRMTQRFSRTPVSLVGTISVIQGTSAYGPRGIAEHRLEWRDLEGQGRYAIGHAAPWKAVPADARRLTSMINARIAEVIRVIKEERG</sequence>
<protein>
    <submittedName>
        <fullName evidence="5">ESX secretion-associated protein EspG</fullName>
    </submittedName>
</protein>
<accession>A0A6I3KR20</accession>
<comment type="subcellular location">
    <subcellularLocation>
        <location evidence="1">Cytoplasm</location>
    </subcellularLocation>
</comment>
<dbReference type="InterPro" id="IPR025734">
    <property type="entry name" value="EspG"/>
</dbReference>
<name>A0A6I3KR20_9NOCA</name>
<dbReference type="EMBL" id="WMBB01000001">
    <property type="protein sequence ID" value="MTE11566.1"/>
    <property type="molecule type" value="Genomic_DNA"/>
</dbReference>
<dbReference type="RefSeq" id="WP_154786062.1">
    <property type="nucleotide sequence ID" value="NZ_WMBB01000001.1"/>
</dbReference>
<evidence type="ECO:0000313" key="6">
    <source>
        <dbReference type="Proteomes" id="UP000432464"/>
    </source>
</evidence>
<evidence type="ECO:0000313" key="5">
    <source>
        <dbReference type="EMBL" id="MTE11566.1"/>
    </source>
</evidence>
<dbReference type="AlphaFoldDB" id="A0A6I3KR20"/>
<keyword evidence="4" id="KW-0143">Chaperone</keyword>
<gene>
    <name evidence="5" type="ORF">GLP40_02020</name>
</gene>